<keyword evidence="5 14" id="KW-0732">Signal</keyword>
<accession>A0A9P0CMA2</accession>
<feature type="compositionally biased region" description="Polar residues" evidence="13">
    <location>
        <begin position="568"/>
        <end position="584"/>
    </location>
</feature>
<evidence type="ECO:0000313" key="15">
    <source>
        <dbReference type="EMBL" id="CAH1104729.1"/>
    </source>
</evidence>
<evidence type="ECO:0000256" key="7">
    <source>
        <dbReference type="ARBA" id="ARBA00023136"/>
    </source>
</evidence>
<dbReference type="GO" id="GO:0009986">
    <property type="term" value="C:cell surface"/>
    <property type="evidence" value="ECO:0007669"/>
    <property type="project" value="TreeGrafter"/>
</dbReference>
<keyword evidence="4 12" id="KW-0336">GPI-anchor</keyword>
<dbReference type="GO" id="GO:0016477">
    <property type="term" value="P:cell migration"/>
    <property type="evidence" value="ECO:0007669"/>
    <property type="project" value="TreeGrafter"/>
</dbReference>
<comment type="function">
    <text evidence="12">Cell surface proteoglycan.</text>
</comment>
<dbReference type="PANTHER" id="PTHR10822:SF29">
    <property type="entry name" value="DIVISION ABNORMALLY DELAYED PROTEIN"/>
    <property type="match status" value="1"/>
</dbReference>
<name>A0A9P0CMA2_9CUCU</name>
<evidence type="ECO:0000256" key="4">
    <source>
        <dbReference type="ARBA" id="ARBA00022622"/>
    </source>
</evidence>
<evidence type="ECO:0000256" key="14">
    <source>
        <dbReference type="SAM" id="SignalP"/>
    </source>
</evidence>
<reference evidence="15" key="1">
    <citation type="submission" date="2022-01" db="EMBL/GenBank/DDBJ databases">
        <authorList>
            <person name="King R."/>
        </authorList>
    </citation>
    <scope>NUCLEOTIDE SEQUENCE</scope>
</reference>
<dbReference type="GO" id="GO:1905475">
    <property type="term" value="P:regulation of protein localization to membrane"/>
    <property type="evidence" value="ECO:0007669"/>
    <property type="project" value="TreeGrafter"/>
</dbReference>
<evidence type="ECO:0000256" key="3">
    <source>
        <dbReference type="ARBA" id="ARBA00022475"/>
    </source>
</evidence>
<feature type="signal peptide" evidence="14">
    <location>
        <begin position="1"/>
        <end position="24"/>
    </location>
</feature>
<feature type="region of interest" description="Disordered" evidence="13">
    <location>
        <begin position="511"/>
        <end position="584"/>
    </location>
</feature>
<evidence type="ECO:0000256" key="12">
    <source>
        <dbReference type="RuleBase" id="RU003519"/>
    </source>
</evidence>
<proteinExistence type="inferred from homology"/>
<keyword evidence="9 12" id="KW-0357">Heparan sulfate</keyword>
<evidence type="ECO:0000256" key="8">
    <source>
        <dbReference type="ARBA" id="ARBA00023180"/>
    </source>
</evidence>
<evidence type="ECO:0000256" key="9">
    <source>
        <dbReference type="ARBA" id="ARBA00023207"/>
    </source>
</evidence>
<evidence type="ECO:0000256" key="6">
    <source>
        <dbReference type="ARBA" id="ARBA00022974"/>
    </source>
</evidence>
<dbReference type="GO" id="GO:0005576">
    <property type="term" value="C:extracellular region"/>
    <property type="evidence" value="ECO:0007669"/>
    <property type="project" value="TreeGrafter"/>
</dbReference>
<comment type="similarity">
    <text evidence="2 11">Belongs to the glypican family.</text>
</comment>
<evidence type="ECO:0008006" key="17">
    <source>
        <dbReference type="Google" id="ProtNLM"/>
    </source>
</evidence>
<keyword evidence="3" id="KW-1003">Cell membrane</keyword>
<evidence type="ECO:0000256" key="2">
    <source>
        <dbReference type="ARBA" id="ARBA00010260"/>
    </source>
</evidence>
<dbReference type="AlphaFoldDB" id="A0A9P0CMA2"/>
<keyword evidence="7 12" id="KW-0472">Membrane</keyword>
<dbReference type="EMBL" id="OV651830">
    <property type="protein sequence ID" value="CAH1104729.1"/>
    <property type="molecule type" value="Genomic_DNA"/>
</dbReference>
<evidence type="ECO:0000256" key="11">
    <source>
        <dbReference type="RuleBase" id="RU003518"/>
    </source>
</evidence>
<comment type="subcellular location">
    <subcellularLocation>
        <location evidence="1 12">Cell membrane</location>
        <topology evidence="1 12">Lipid-anchor</topology>
        <topology evidence="1 12">GPI-anchor</topology>
    </subcellularLocation>
</comment>
<feature type="region of interest" description="Disordered" evidence="13">
    <location>
        <begin position="375"/>
        <end position="407"/>
    </location>
</feature>
<dbReference type="GO" id="GO:0090263">
    <property type="term" value="P:positive regulation of canonical Wnt signaling pathway"/>
    <property type="evidence" value="ECO:0007669"/>
    <property type="project" value="TreeGrafter"/>
</dbReference>
<sequence>MRGKINLTGFSCWFVVCLISVVLAKNVDNLRAKRTAAEGSCDHVGQFFSLKNITVSMVAAKGAICGGQCCDDRTETLLRKQGQRDFAALLRHNSRSLQGLLTSTATTLQNHVSELARQSENKTLLLFLQVYRGMASLSREPIEALYRDIRNYIWINSTDAKPSVSPEEIVNSVNVFFTELFPLAYHHSADIPDKDFTLNYKECLKKSIDSISPFGDIPKQMEQSLSKSLEATRLLLQAFRIGSEVLNTTDTLLIDEHSSDNSECHDALLKMTYCPKCLGLYKHAKPCSGYCLNVLRGCITKYVAELDLPWNGYVEGIESLVNAMKKSSNDADINVDAVIRNLDNKISTAIMRYMEKGKDIDMRVKKICGTPEFSHKENPLLADSSTPYPTPASGKPRNTNPRNFSPLPENELTHFLAAIGKTKGFYANLANTLCQDESFAERKDQQCWNGERIAEYTKTVVDVGFDMQKYNPEVKPSTNIQSIDPRVANLVDKLRRVHHIAVNSLGPNYSVDADYMQRDGTEGSGSGNGPDMEEDEDYVRGSGSGDGHVHEEDGMSRSGLPPTVDSKPPTSYDQPPTVTKVGSSSNAALPSVILVILAVLSWNCVNRRLYM</sequence>
<dbReference type="InterPro" id="IPR001863">
    <property type="entry name" value="Glypican"/>
</dbReference>
<dbReference type="GO" id="GO:0005886">
    <property type="term" value="C:plasma membrane"/>
    <property type="evidence" value="ECO:0007669"/>
    <property type="project" value="UniProtKB-SubCell"/>
</dbReference>
<gene>
    <name evidence="15" type="ORF">PSYICH_LOCUS6012</name>
</gene>
<keyword evidence="16" id="KW-1185">Reference proteome</keyword>
<dbReference type="OrthoDB" id="6380619at2759"/>
<evidence type="ECO:0000256" key="13">
    <source>
        <dbReference type="SAM" id="MobiDB-lite"/>
    </source>
</evidence>
<dbReference type="PANTHER" id="PTHR10822">
    <property type="entry name" value="GLYPICAN"/>
    <property type="match status" value="1"/>
</dbReference>
<keyword evidence="10 12" id="KW-0449">Lipoprotein</keyword>
<evidence type="ECO:0000313" key="16">
    <source>
        <dbReference type="Proteomes" id="UP001153636"/>
    </source>
</evidence>
<organism evidence="15 16">
    <name type="scientific">Psylliodes chrysocephalus</name>
    <dbReference type="NCBI Taxonomy" id="3402493"/>
    <lineage>
        <taxon>Eukaryota</taxon>
        <taxon>Metazoa</taxon>
        <taxon>Ecdysozoa</taxon>
        <taxon>Arthropoda</taxon>
        <taxon>Hexapoda</taxon>
        <taxon>Insecta</taxon>
        <taxon>Pterygota</taxon>
        <taxon>Neoptera</taxon>
        <taxon>Endopterygota</taxon>
        <taxon>Coleoptera</taxon>
        <taxon>Polyphaga</taxon>
        <taxon>Cucujiformia</taxon>
        <taxon>Chrysomeloidea</taxon>
        <taxon>Chrysomelidae</taxon>
        <taxon>Galerucinae</taxon>
        <taxon>Alticini</taxon>
        <taxon>Psylliodes</taxon>
    </lineage>
</organism>
<dbReference type="Pfam" id="PF01153">
    <property type="entry name" value="Glypican"/>
    <property type="match status" value="1"/>
</dbReference>
<dbReference type="GO" id="GO:0098552">
    <property type="term" value="C:side of membrane"/>
    <property type="evidence" value="ECO:0007669"/>
    <property type="project" value="UniProtKB-KW"/>
</dbReference>
<feature type="chain" id="PRO_5040514593" description="Division abnormally delayed protein" evidence="14">
    <location>
        <begin position="25"/>
        <end position="611"/>
    </location>
</feature>
<evidence type="ECO:0000256" key="10">
    <source>
        <dbReference type="ARBA" id="ARBA00023288"/>
    </source>
</evidence>
<evidence type="ECO:0000256" key="1">
    <source>
        <dbReference type="ARBA" id="ARBA00004609"/>
    </source>
</evidence>
<protein>
    <recommendedName>
        <fullName evidence="17">Division abnormally delayed protein</fullName>
    </recommendedName>
</protein>
<dbReference type="Proteomes" id="UP001153636">
    <property type="component" value="Chromosome 18"/>
</dbReference>
<keyword evidence="6 12" id="KW-0654">Proteoglycan</keyword>
<keyword evidence="8" id="KW-0325">Glycoprotein</keyword>
<evidence type="ECO:0000256" key="5">
    <source>
        <dbReference type="ARBA" id="ARBA00022729"/>
    </source>
</evidence>